<accession>A0A511AUX9</accession>
<proteinExistence type="predicted"/>
<feature type="coiled-coil region" evidence="1">
    <location>
        <begin position="43"/>
        <end position="77"/>
    </location>
</feature>
<comment type="caution">
    <text evidence="3">The sequence shown here is derived from an EMBL/GenBank/DDBJ whole genome shotgun (WGS) entry which is preliminary data.</text>
</comment>
<dbReference type="InterPro" id="IPR007044">
    <property type="entry name" value="Cyclodeamin/CycHdrlase"/>
</dbReference>
<dbReference type="RefSeq" id="WP_146924762.1">
    <property type="nucleotide sequence ID" value="NZ_BJUY01000024.1"/>
</dbReference>
<keyword evidence="4" id="KW-1185">Reference proteome</keyword>
<dbReference type="EMBL" id="BJUY01000024">
    <property type="protein sequence ID" value="GEK91954.1"/>
    <property type="molecule type" value="Genomic_DNA"/>
</dbReference>
<dbReference type="Gene3D" id="1.20.120.680">
    <property type="entry name" value="Formiminotetrahydrofolate cyclodeaminase monomer, up-and-down helical bundle"/>
    <property type="match status" value="1"/>
</dbReference>
<evidence type="ECO:0000259" key="2">
    <source>
        <dbReference type="Pfam" id="PF04961"/>
    </source>
</evidence>
<evidence type="ECO:0000313" key="3">
    <source>
        <dbReference type="EMBL" id="GEK91954.1"/>
    </source>
</evidence>
<keyword evidence="1" id="KW-0175">Coiled coil</keyword>
<protein>
    <recommendedName>
        <fullName evidence="2">Cyclodeaminase/cyclohydrolase domain-containing protein</fullName>
    </recommendedName>
</protein>
<dbReference type="GO" id="GO:0003824">
    <property type="term" value="F:catalytic activity"/>
    <property type="evidence" value="ECO:0007669"/>
    <property type="project" value="InterPro"/>
</dbReference>
<evidence type="ECO:0000256" key="1">
    <source>
        <dbReference type="SAM" id="Coils"/>
    </source>
</evidence>
<organism evidence="3 4">
    <name type="scientific">Alkalibacterium kapii</name>
    <dbReference type="NCBI Taxonomy" id="426704"/>
    <lineage>
        <taxon>Bacteria</taxon>
        <taxon>Bacillati</taxon>
        <taxon>Bacillota</taxon>
        <taxon>Bacilli</taxon>
        <taxon>Lactobacillales</taxon>
        <taxon>Carnobacteriaceae</taxon>
        <taxon>Alkalibacterium</taxon>
    </lineage>
</organism>
<gene>
    <name evidence="3" type="ORF">AKA01nite_15760</name>
</gene>
<sequence length="215" mass="24624">MKDETFSAYLTELGSKDGSYGGGSAAAYVSAMSASLIRMVADVQKDKKKYAENEHELKNLLKESERVRERLESLAQADALAFEPVLMAYKLPKETEEEKKVRQKTIEEALKGAVKPPFDLMEEASNLIRMLKKMVAFRMKGTIVNDLMVTALFMECVLETAALNVTINTKLMKDKKVRNDLEEEAKCRLTQRKQELTELTRSIRYFLEHDEWPDF</sequence>
<dbReference type="Proteomes" id="UP000321662">
    <property type="component" value="Unassembled WGS sequence"/>
</dbReference>
<evidence type="ECO:0000313" key="4">
    <source>
        <dbReference type="Proteomes" id="UP000321662"/>
    </source>
</evidence>
<feature type="domain" description="Cyclodeaminase/cyclohydrolase" evidence="2">
    <location>
        <begin position="6"/>
        <end position="186"/>
    </location>
</feature>
<dbReference type="AlphaFoldDB" id="A0A511AUX9"/>
<reference evidence="3 4" key="1">
    <citation type="submission" date="2019-07" db="EMBL/GenBank/DDBJ databases">
        <title>Whole genome shotgun sequence of Alkalibacterium kapii NBRC 103247.</title>
        <authorList>
            <person name="Hosoyama A."/>
            <person name="Uohara A."/>
            <person name="Ohji S."/>
            <person name="Ichikawa N."/>
        </authorList>
    </citation>
    <scope>NUCLEOTIDE SEQUENCE [LARGE SCALE GENOMIC DNA]</scope>
    <source>
        <strain evidence="3 4">NBRC 103247</strain>
    </source>
</reference>
<dbReference type="InterPro" id="IPR036178">
    <property type="entry name" value="Formintransfe-cycloase-like_sf"/>
</dbReference>
<dbReference type="OrthoDB" id="7959174at2"/>
<dbReference type="SUPFAM" id="SSF101262">
    <property type="entry name" value="Methenyltetrahydrofolate cyclohydrolase-like"/>
    <property type="match status" value="1"/>
</dbReference>
<dbReference type="Pfam" id="PF04961">
    <property type="entry name" value="FTCD_C"/>
    <property type="match status" value="1"/>
</dbReference>
<name>A0A511AUX9_9LACT</name>